<feature type="transmembrane region" description="Helical" evidence="1">
    <location>
        <begin position="205"/>
        <end position="223"/>
    </location>
</feature>
<keyword evidence="1" id="KW-0472">Membrane</keyword>
<organism evidence="3 4">
    <name type="scientific">Polystyrenella longa</name>
    <dbReference type="NCBI Taxonomy" id="2528007"/>
    <lineage>
        <taxon>Bacteria</taxon>
        <taxon>Pseudomonadati</taxon>
        <taxon>Planctomycetota</taxon>
        <taxon>Planctomycetia</taxon>
        <taxon>Planctomycetales</taxon>
        <taxon>Planctomycetaceae</taxon>
        <taxon>Polystyrenella</taxon>
    </lineage>
</organism>
<feature type="transmembrane region" description="Helical" evidence="1">
    <location>
        <begin position="107"/>
        <end position="128"/>
    </location>
</feature>
<keyword evidence="1" id="KW-1133">Transmembrane helix</keyword>
<keyword evidence="1" id="KW-0812">Transmembrane</keyword>
<accession>A0A518CT08</accession>
<evidence type="ECO:0000313" key="4">
    <source>
        <dbReference type="Proteomes" id="UP000317178"/>
    </source>
</evidence>
<dbReference type="InterPro" id="IPR036938">
    <property type="entry name" value="PAP2/HPO_sf"/>
</dbReference>
<dbReference type="CDD" id="cd03392">
    <property type="entry name" value="PAP2_like_2"/>
    <property type="match status" value="1"/>
</dbReference>
<dbReference type="Gene3D" id="1.20.144.10">
    <property type="entry name" value="Phosphatidic acid phosphatase type 2/haloperoxidase"/>
    <property type="match status" value="2"/>
</dbReference>
<dbReference type="EMBL" id="CP036281">
    <property type="protein sequence ID" value="QDU82314.1"/>
    <property type="molecule type" value="Genomic_DNA"/>
</dbReference>
<name>A0A518CT08_9PLAN</name>
<gene>
    <name evidence="3" type="ORF">Pla110_40690</name>
</gene>
<feature type="transmembrane region" description="Helical" evidence="1">
    <location>
        <begin position="81"/>
        <end position="100"/>
    </location>
</feature>
<evidence type="ECO:0000313" key="3">
    <source>
        <dbReference type="EMBL" id="QDU82314.1"/>
    </source>
</evidence>
<feature type="transmembrane region" description="Helical" evidence="1">
    <location>
        <begin position="177"/>
        <end position="199"/>
    </location>
</feature>
<reference evidence="3 4" key="1">
    <citation type="submission" date="2019-02" db="EMBL/GenBank/DDBJ databases">
        <title>Deep-cultivation of Planctomycetes and their phenomic and genomic characterization uncovers novel biology.</title>
        <authorList>
            <person name="Wiegand S."/>
            <person name="Jogler M."/>
            <person name="Boedeker C."/>
            <person name="Pinto D."/>
            <person name="Vollmers J."/>
            <person name="Rivas-Marin E."/>
            <person name="Kohn T."/>
            <person name="Peeters S.H."/>
            <person name="Heuer A."/>
            <person name="Rast P."/>
            <person name="Oberbeckmann S."/>
            <person name="Bunk B."/>
            <person name="Jeske O."/>
            <person name="Meyerdierks A."/>
            <person name="Storesund J.E."/>
            <person name="Kallscheuer N."/>
            <person name="Luecker S."/>
            <person name="Lage O.M."/>
            <person name="Pohl T."/>
            <person name="Merkel B.J."/>
            <person name="Hornburger P."/>
            <person name="Mueller R.-W."/>
            <person name="Bruemmer F."/>
            <person name="Labrenz M."/>
            <person name="Spormann A.M."/>
            <person name="Op den Camp H."/>
            <person name="Overmann J."/>
            <person name="Amann R."/>
            <person name="Jetten M.S.M."/>
            <person name="Mascher T."/>
            <person name="Medema M.H."/>
            <person name="Devos D.P."/>
            <person name="Kaster A.-K."/>
            <person name="Ovreas L."/>
            <person name="Rohde M."/>
            <person name="Galperin M.Y."/>
            <person name="Jogler C."/>
        </authorList>
    </citation>
    <scope>NUCLEOTIDE SEQUENCE [LARGE SCALE GENOMIC DNA]</scope>
    <source>
        <strain evidence="3 4">Pla110</strain>
    </source>
</reference>
<dbReference type="AlphaFoldDB" id="A0A518CT08"/>
<feature type="transmembrane region" description="Helical" evidence="1">
    <location>
        <begin position="148"/>
        <end position="170"/>
    </location>
</feature>
<evidence type="ECO:0000259" key="2">
    <source>
        <dbReference type="SMART" id="SM00014"/>
    </source>
</evidence>
<dbReference type="SMART" id="SM00014">
    <property type="entry name" value="acidPPc"/>
    <property type="match status" value="1"/>
</dbReference>
<evidence type="ECO:0000256" key="1">
    <source>
        <dbReference type="SAM" id="Phobius"/>
    </source>
</evidence>
<dbReference type="Pfam" id="PF01569">
    <property type="entry name" value="PAP2"/>
    <property type="match status" value="1"/>
</dbReference>
<dbReference type="Proteomes" id="UP000317178">
    <property type="component" value="Chromosome"/>
</dbReference>
<dbReference type="PANTHER" id="PTHR14969">
    <property type="entry name" value="SPHINGOSINE-1-PHOSPHATE PHOSPHOHYDROLASE"/>
    <property type="match status" value="1"/>
</dbReference>
<protein>
    <submittedName>
        <fullName evidence="3">Phosphatidylglycerophosphatase B</fullName>
    </submittedName>
</protein>
<dbReference type="OrthoDB" id="9789113at2"/>
<sequence length="242" mass="26839">MLPTLKRVVKWFGGREPAVLVSLLIAVLSVWAFIDLADNVLEGEAQDFDVWVLESMRQTDDPSKPIGPGWMGELGRDVTSLGGYAILTFFTLAAASFLWLDGKHRTMVTLLIAAISGLFLSHGLKWWFQRPRPDVVPHLAEVYTSSFPSGHSMMSAVIYLTLGTILVTAVKRRRLRVFILGISLLLTVAVGLSRVYLGVHYPTDVLAGWAAGLVWAILCWLVARWMQQHGHLQEEKNGDSAN</sequence>
<feature type="domain" description="Phosphatidic acid phosphatase type 2/haloperoxidase" evidence="2">
    <location>
        <begin position="106"/>
        <end position="220"/>
    </location>
</feature>
<feature type="transmembrane region" description="Helical" evidence="1">
    <location>
        <begin position="12"/>
        <end position="34"/>
    </location>
</feature>
<dbReference type="RefSeq" id="WP_144998387.1">
    <property type="nucleotide sequence ID" value="NZ_CP036281.1"/>
</dbReference>
<dbReference type="KEGG" id="plon:Pla110_40690"/>
<dbReference type="SUPFAM" id="SSF48317">
    <property type="entry name" value="Acid phosphatase/Vanadium-dependent haloperoxidase"/>
    <property type="match status" value="1"/>
</dbReference>
<keyword evidence="4" id="KW-1185">Reference proteome</keyword>
<proteinExistence type="predicted"/>
<dbReference type="PANTHER" id="PTHR14969:SF13">
    <property type="entry name" value="AT30094P"/>
    <property type="match status" value="1"/>
</dbReference>
<dbReference type="InterPro" id="IPR000326">
    <property type="entry name" value="PAP2/HPO"/>
</dbReference>